<accession>A0A1X7NXU3</accession>
<reference evidence="2 3" key="1">
    <citation type="submission" date="2017-04" db="EMBL/GenBank/DDBJ databases">
        <authorList>
            <person name="Afonso C.L."/>
            <person name="Miller P.J."/>
            <person name="Scott M.A."/>
            <person name="Spackman E."/>
            <person name="Goraichik I."/>
            <person name="Dimitrov K.M."/>
            <person name="Suarez D.L."/>
            <person name="Swayne D.E."/>
        </authorList>
    </citation>
    <scope>NUCLEOTIDE SEQUENCE [LARGE SCALE GENOMIC DNA]</scope>
    <source>
        <strain evidence="2 3">B5P</strain>
    </source>
</reference>
<evidence type="ECO:0000256" key="1">
    <source>
        <dbReference type="SAM" id="SignalP"/>
    </source>
</evidence>
<name>A0A1X7NXU3_9HYPH</name>
<evidence type="ECO:0000313" key="3">
    <source>
        <dbReference type="Proteomes" id="UP000193083"/>
    </source>
</evidence>
<dbReference type="Gene3D" id="2.30.30.40">
    <property type="entry name" value="SH3 Domains"/>
    <property type="match status" value="1"/>
</dbReference>
<keyword evidence="3" id="KW-1185">Reference proteome</keyword>
<protein>
    <submittedName>
        <fullName evidence="2">SH3 domain-containing protein</fullName>
    </submittedName>
</protein>
<keyword evidence="1" id="KW-0732">Signal</keyword>
<dbReference type="EMBL" id="FXBL01000004">
    <property type="protein sequence ID" value="SMH42135.1"/>
    <property type="molecule type" value="Genomic_DNA"/>
</dbReference>
<feature type="signal peptide" evidence="1">
    <location>
        <begin position="1"/>
        <end position="18"/>
    </location>
</feature>
<dbReference type="OrthoDB" id="8420208at2"/>
<proteinExistence type="predicted"/>
<gene>
    <name evidence="2" type="ORF">SAMN02982922_2699</name>
</gene>
<dbReference type="AlphaFoldDB" id="A0A1X7NXU3"/>
<dbReference type="Proteomes" id="UP000193083">
    <property type="component" value="Unassembled WGS sequence"/>
</dbReference>
<evidence type="ECO:0000313" key="2">
    <source>
        <dbReference type="EMBL" id="SMH42135.1"/>
    </source>
</evidence>
<organism evidence="2 3">
    <name type="scientific">Mesorhizobium australicum</name>
    <dbReference type="NCBI Taxonomy" id="536018"/>
    <lineage>
        <taxon>Bacteria</taxon>
        <taxon>Pseudomonadati</taxon>
        <taxon>Pseudomonadota</taxon>
        <taxon>Alphaproteobacteria</taxon>
        <taxon>Hyphomicrobiales</taxon>
        <taxon>Phyllobacteriaceae</taxon>
        <taxon>Mesorhizobium</taxon>
    </lineage>
</organism>
<feature type="chain" id="PRO_5012733602" evidence="1">
    <location>
        <begin position="19"/>
        <end position="119"/>
    </location>
</feature>
<sequence>MKRTLLAASLFFAVAAAAGDGRAAAFSAWQVTDVSWGDTLNVRKYPASYSQKQSAYPNGTVLQMTGRCTDGLNLFDISGKSEWAQKQAVRYRWCEVWHDPKNDGDFTTGWVYGKYIRPY</sequence>
<dbReference type="RefSeq" id="WP_139832262.1">
    <property type="nucleotide sequence ID" value="NZ_FXBL01000004.1"/>
</dbReference>